<dbReference type="Pfam" id="PF18962">
    <property type="entry name" value="Por_Secre_tail"/>
    <property type="match status" value="1"/>
</dbReference>
<dbReference type="RefSeq" id="WP_090081286.1">
    <property type="nucleotide sequence ID" value="NZ_FOQT01000004.1"/>
</dbReference>
<feature type="signal peptide" evidence="2">
    <location>
        <begin position="1"/>
        <end position="20"/>
    </location>
</feature>
<dbReference type="EMBL" id="FOQT01000004">
    <property type="protein sequence ID" value="SFI42224.1"/>
    <property type="molecule type" value="Genomic_DNA"/>
</dbReference>
<feature type="domain" description="Secretion system C-terminal sorting" evidence="3">
    <location>
        <begin position="84"/>
        <end position="151"/>
    </location>
</feature>
<evidence type="ECO:0000256" key="2">
    <source>
        <dbReference type="SAM" id="SignalP"/>
    </source>
</evidence>
<evidence type="ECO:0000256" key="1">
    <source>
        <dbReference type="ARBA" id="ARBA00022729"/>
    </source>
</evidence>
<dbReference type="InterPro" id="IPR026444">
    <property type="entry name" value="Secre_tail"/>
</dbReference>
<evidence type="ECO:0000313" key="5">
    <source>
        <dbReference type="Proteomes" id="UP000198931"/>
    </source>
</evidence>
<keyword evidence="1 2" id="KW-0732">Signal</keyword>
<evidence type="ECO:0000259" key="3">
    <source>
        <dbReference type="Pfam" id="PF18962"/>
    </source>
</evidence>
<proteinExistence type="predicted"/>
<dbReference type="Proteomes" id="UP000198931">
    <property type="component" value="Unassembled WGS sequence"/>
</dbReference>
<dbReference type="OrthoDB" id="1352409at2"/>
<feature type="chain" id="PRO_5011601004" evidence="2">
    <location>
        <begin position="21"/>
        <end position="158"/>
    </location>
</feature>
<reference evidence="4 5" key="1">
    <citation type="submission" date="2016-10" db="EMBL/GenBank/DDBJ databases">
        <authorList>
            <person name="de Groot N.N."/>
        </authorList>
    </citation>
    <scope>NUCLEOTIDE SEQUENCE [LARGE SCALE GENOMIC DNA]</scope>
    <source>
        <strain evidence="4 5">DSM 26000</strain>
    </source>
</reference>
<dbReference type="AlphaFoldDB" id="A0A1I3I2M6"/>
<dbReference type="NCBIfam" id="TIGR04183">
    <property type="entry name" value="Por_Secre_tail"/>
    <property type="match status" value="1"/>
</dbReference>
<name>A0A1I3I2M6_9FLAO</name>
<organism evidence="4 5">
    <name type="scientific">Halpernia frigidisoli</name>
    <dbReference type="NCBI Taxonomy" id="1125876"/>
    <lineage>
        <taxon>Bacteria</taxon>
        <taxon>Pseudomonadati</taxon>
        <taxon>Bacteroidota</taxon>
        <taxon>Flavobacteriia</taxon>
        <taxon>Flavobacteriales</taxon>
        <taxon>Weeksellaceae</taxon>
        <taxon>Chryseobacterium group</taxon>
        <taxon>Halpernia</taxon>
    </lineage>
</organism>
<protein>
    <submittedName>
        <fullName evidence="4">Por secretion system C-terminal sorting domain-containing protein</fullName>
    </submittedName>
</protein>
<gene>
    <name evidence="4" type="ORF">SAMN05443292_2531</name>
</gene>
<evidence type="ECO:0000313" key="4">
    <source>
        <dbReference type="EMBL" id="SFI42224.1"/>
    </source>
</evidence>
<sequence length="158" mass="16998">MKKKILLLLFPVMGICAINAQTSEITAGGNLTGSGGSASYAFGNVFYQPQSGSGGSTISGTQIPFEITSTLGIENDFINLQMSVFPNPVTDKLNLKIDAKNLQNYSYELFDAKGSKIQSKKTLSADSSVEMSSYPAGLYIFSVKENGTIIKTYKIIKK</sequence>
<keyword evidence="5" id="KW-1185">Reference proteome</keyword>
<accession>A0A1I3I2M6</accession>
<dbReference type="STRING" id="1125876.SAMN05443292_2531"/>